<dbReference type="Pfam" id="PF00078">
    <property type="entry name" value="RVT_1"/>
    <property type="match status" value="1"/>
</dbReference>
<dbReference type="EMBL" id="CP013200">
    <property type="protein sequence ID" value="ALO67138.1"/>
    <property type="molecule type" value="Genomic_DNA"/>
</dbReference>
<dbReference type="CDD" id="cd03487">
    <property type="entry name" value="RT_Bac_retron_II"/>
    <property type="match status" value="1"/>
</dbReference>
<dbReference type="InterPro" id="IPR051083">
    <property type="entry name" value="GrpII_Intron_Splice-Mob/Def"/>
</dbReference>
<organism evidence="9 10">
    <name type="scientific">Arthrobacter alpinus</name>
    <dbReference type="NCBI Taxonomy" id="656366"/>
    <lineage>
        <taxon>Bacteria</taxon>
        <taxon>Bacillati</taxon>
        <taxon>Actinomycetota</taxon>
        <taxon>Actinomycetes</taxon>
        <taxon>Micrococcales</taxon>
        <taxon>Micrococcaceae</taxon>
        <taxon>Arthrobacter</taxon>
    </lineage>
</organism>
<dbReference type="InterPro" id="IPR000123">
    <property type="entry name" value="Reverse_transcriptase_msDNA"/>
</dbReference>
<name>A0A0S2M0A5_9MICC</name>
<keyword evidence="3" id="KW-0548">Nucleotidyltransferase</keyword>
<sequence>MTRAAATLKRTPRPSSSAIAQTLAQAFLASPQWTKAELVAAGAHALGARRRWLGPLAAQVVRGYPRPPLDAPRELGAMIGSCDPFIEATAKALQQRKPILIANYVLAPSVARENRHAGVPQIGTLGELAERLKLSGGELEWFADPKHWNRTAARKLQHYRYEWRTRPGRLPRLLEIPAPRLRALQRTVLRELLYPLELHDAAHGFVPGRSAVTGAAHHMGRDVVLNLDLVTFFAKVTAGRVYGTLRQAGYTEAVSHRLVGIATHVVPPRVLAQMPSGGDATQRFALRQSLSVPHLPQGAPTSPTLANLSLRRLDSRLAGLAEKFDGGYTRYADDLAFSGGQDLAQHADAFLRAATLIIEDQEHSVNQQKTRVRRSGVRQMVTSVVVNERTNVPRPDFDRLKAIIHNCRMHGPQSQNREARSDFRAHLLGRISWVAVLNPARGAKLLQDFHRIQW</sequence>
<gene>
    <name evidence="9" type="ORF">AS189_12285</name>
</gene>
<dbReference type="GO" id="GO:0003723">
    <property type="term" value="F:RNA binding"/>
    <property type="evidence" value="ECO:0007669"/>
    <property type="project" value="InterPro"/>
</dbReference>
<dbReference type="GO" id="GO:0003964">
    <property type="term" value="F:RNA-directed DNA polymerase activity"/>
    <property type="evidence" value="ECO:0007669"/>
    <property type="project" value="UniProtKB-KW"/>
</dbReference>
<evidence type="ECO:0000313" key="9">
    <source>
        <dbReference type="EMBL" id="ALO67138.1"/>
    </source>
</evidence>
<evidence type="ECO:0000256" key="1">
    <source>
        <dbReference type="ARBA" id="ARBA00012493"/>
    </source>
</evidence>
<dbReference type="PROSITE" id="PS50878">
    <property type="entry name" value="RT_POL"/>
    <property type="match status" value="1"/>
</dbReference>
<accession>A0A0S2M0A5</accession>
<reference evidence="10" key="1">
    <citation type="submission" date="2015-11" db="EMBL/GenBank/DDBJ databases">
        <authorList>
            <person name="Kumar R."/>
            <person name="Singh D."/>
            <person name="Swarnkar M.K."/>
            <person name="Singh A.K."/>
            <person name="Kumar S."/>
        </authorList>
    </citation>
    <scope>NUCLEOTIDE SEQUENCE [LARGE SCALE GENOMIC DNA]</scope>
    <source>
        <strain evidence="10">ERGS4:06</strain>
    </source>
</reference>
<dbReference type="PRINTS" id="PR00866">
    <property type="entry name" value="RNADNAPOLMS"/>
</dbReference>
<dbReference type="EC" id="2.7.7.49" evidence="1"/>
<keyword evidence="6" id="KW-0695">RNA-directed DNA polymerase</keyword>
<dbReference type="AlphaFoldDB" id="A0A0S2M0A5"/>
<dbReference type="PANTHER" id="PTHR34047">
    <property type="entry name" value="NUCLEAR INTRON MATURASE 1, MITOCHONDRIAL-RELATED"/>
    <property type="match status" value="1"/>
</dbReference>
<comment type="catalytic activity">
    <reaction evidence="7">
        <text>DNA(n) + a 2'-deoxyribonucleoside 5'-triphosphate = DNA(n+1) + diphosphate</text>
        <dbReference type="Rhea" id="RHEA:22508"/>
        <dbReference type="Rhea" id="RHEA-COMP:17339"/>
        <dbReference type="Rhea" id="RHEA-COMP:17340"/>
        <dbReference type="ChEBI" id="CHEBI:33019"/>
        <dbReference type="ChEBI" id="CHEBI:61560"/>
        <dbReference type="ChEBI" id="CHEBI:173112"/>
        <dbReference type="EC" id="2.7.7.49"/>
    </reaction>
</comment>
<keyword evidence="4" id="KW-0479">Metal-binding</keyword>
<evidence type="ECO:0000313" key="10">
    <source>
        <dbReference type="Proteomes" id="UP000059574"/>
    </source>
</evidence>
<evidence type="ECO:0000256" key="4">
    <source>
        <dbReference type="ARBA" id="ARBA00022723"/>
    </source>
</evidence>
<feature type="domain" description="Reverse transcriptase" evidence="8">
    <location>
        <begin position="145"/>
        <end position="384"/>
    </location>
</feature>
<evidence type="ECO:0000256" key="7">
    <source>
        <dbReference type="ARBA" id="ARBA00048173"/>
    </source>
</evidence>
<dbReference type="GO" id="GO:0046872">
    <property type="term" value="F:metal ion binding"/>
    <property type="evidence" value="ECO:0007669"/>
    <property type="project" value="UniProtKB-KW"/>
</dbReference>
<dbReference type="Proteomes" id="UP000059574">
    <property type="component" value="Chromosome"/>
</dbReference>
<dbReference type="InterPro" id="IPR000477">
    <property type="entry name" value="RT_dom"/>
</dbReference>
<evidence type="ECO:0000256" key="5">
    <source>
        <dbReference type="ARBA" id="ARBA00022842"/>
    </source>
</evidence>
<evidence type="ECO:0000259" key="8">
    <source>
        <dbReference type="PROSITE" id="PS50878"/>
    </source>
</evidence>
<proteinExistence type="predicted"/>
<reference evidence="9 10" key="2">
    <citation type="journal article" date="2016" name="J. Biotechnol.">
        <title>Complete genome sequence of Arthrobacter alpinus ERGS4:06, a yellow pigmented bacterium tolerant to cold and radiations isolated from Sikkim Himalaya.</title>
        <authorList>
            <person name="Kumar R."/>
            <person name="Singh D."/>
            <person name="Swarnkar M.K."/>
            <person name="Singh A.K."/>
            <person name="Kumar S."/>
        </authorList>
    </citation>
    <scope>NUCLEOTIDE SEQUENCE [LARGE SCALE GENOMIC DNA]</scope>
    <source>
        <strain evidence="9 10">ERGS4:06</strain>
    </source>
</reference>
<evidence type="ECO:0000256" key="3">
    <source>
        <dbReference type="ARBA" id="ARBA00022695"/>
    </source>
</evidence>
<keyword evidence="2" id="KW-0808">Transferase</keyword>
<evidence type="ECO:0000256" key="6">
    <source>
        <dbReference type="ARBA" id="ARBA00022918"/>
    </source>
</evidence>
<dbReference type="PANTHER" id="PTHR34047:SF7">
    <property type="entry name" value="RNA-DIRECTED DNA POLYMERASE"/>
    <property type="match status" value="1"/>
</dbReference>
<evidence type="ECO:0000256" key="2">
    <source>
        <dbReference type="ARBA" id="ARBA00022679"/>
    </source>
</evidence>
<protein>
    <recommendedName>
        <fullName evidence="1">RNA-directed DNA polymerase</fullName>
        <ecNumber evidence="1">2.7.7.49</ecNumber>
    </recommendedName>
</protein>
<keyword evidence="5" id="KW-0460">Magnesium</keyword>